<comment type="caution">
    <text evidence="1">The sequence shown here is derived from an EMBL/GenBank/DDBJ whole genome shotgun (WGS) entry which is preliminary data.</text>
</comment>
<name>A0A821PBR4_9NEOP</name>
<dbReference type="Proteomes" id="UP000663880">
    <property type="component" value="Unassembled WGS sequence"/>
</dbReference>
<dbReference type="AlphaFoldDB" id="A0A821PBR4"/>
<evidence type="ECO:0000313" key="1">
    <source>
        <dbReference type="EMBL" id="CAF4798937.1"/>
    </source>
</evidence>
<keyword evidence="2" id="KW-1185">Reference proteome</keyword>
<proteinExistence type="predicted"/>
<protein>
    <submittedName>
        <fullName evidence="1">Uncharacterized protein</fullName>
    </submittedName>
</protein>
<reference evidence="1" key="1">
    <citation type="submission" date="2021-02" db="EMBL/GenBank/DDBJ databases">
        <authorList>
            <person name="Steward A R."/>
        </authorList>
    </citation>
    <scope>NUCLEOTIDE SEQUENCE</scope>
</reference>
<accession>A0A821PBR4</accession>
<gene>
    <name evidence="1" type="ORF">PMACD_LOCUS3334</name>
</gene>
<organism evidence="1 2">
    <name type="scientific">Pieris macdunnoughi</name>
    <dbReference type="NCBI Taxonomy" id="345717"/>
    <lineage>
        <taxon>Eukaryota</taxon>
        <taxon>Metazoa</taxon>
        <taxon>Ecdysozoa</taxon>
        <taxon>Arthropoda</taxon>
        <taxon>Hexapoda</taxon>
        <taxon>Insecta</taxon>
        <taxon>Pterygota</taxon>
        <taxon>Neoptera</taxon>
        <taxon>Endopterygota</taxon>
        <taxon>Lepidoptera</taxon>
        <taxon>Glossata</taxon>
        <taxon>Ditrysia</taxon>
        <taxon>Papilionoidea</taxon>
        <taxon>Pieridae</taxon>
        <taxon>Pierinae</taxon>
        <taxon>Pieris</taxon>
    </lineage>
</organism>
<sequence length="116" mass="12796">MLMFTKITCSYRAKIVEAMMKGDIVGLFVTKGPLESHQKGVGENFAGASRGDQYSNGDTLQPHDLCDHRRLTEVGLPLTSLNIDPGTAHAPYNSQIIKEYCFDVATHMCRPCLYAS</sequence>
<evidence type="ECO:0000313" key="2">
    <source>
        <dbReference type="Proteomes" id="UP000663880"/>
    </source>
</evidence>
<dbReference type="EMBL" id="CAJOBZ010000005">
    <property type="protein sequence ID" value="CAF4798937.1"/>
    <property type="molecule type" value="Genomic_DNA"/>
</dbReference>